<evidence type="ECO:0000256" key="4">
    <source>
        <dbReference type="SAM" id="MobiDB-lite"/>
    </source>
</evidence>
<dbReference type="EMBL" id="BQFW01000001">
    <property type="protein sequence ID" value="GJJ67670.1"/>
    <property type="molecule type" value="Genomic_DNA"/>
</dbReference>
<comment type="caution">
    <text evidence="6">The sequence shown here is derived from an EMBL/GenBank/DDBJ whole genome shotgun (WGS) entry which is preliminary data.</text>
</comment>
<evidence type="ECO:0000313" key="7">
    <source>
        <dbReference type="Proteomes" id="UP000827284"/>
    </source>
</evidence>
<organism evidence="6 7">
    <name type="scientific">Entomortierella parvispora</name>
    <dbReference type="NCBI Taxonomy" id="205924"/>
    <lineage>
        <taxon>Eukaryota</taxon>
        <taxon>Fungi</taxon>
        <taxon>Fungi incertae sedis</taxon>
        <taxon>Mucoromycota</taxon>
        <taxon>Mortierellomycotina</taxon>
        <taxon>Mortierellomycetes</taxon>
        <taxon>Mortierellales</taxon>
        <taxon>Mortierellaceae</taxon>
        <taxon>Entomortierella</taxon>
    </lineage>
</organism>
<evidence type="ECO:0008006" key="8">
    <source>
        <dbReference type="Google" id="ProtNLM"/>
    </source>
</evidence>
<keyword evidence="3" id="KW-0653">Protein transport</keyword>
<evidence type="ECO:0000256" key="3">
    <source>
        <dbReference type="ARBA" id="ARBA00022927"/>
    </source>
</evidence>
<reference evidence="6" key="2">
    <citation type="journal article" date="2022" name="Microbiol. Resour. Announc.">
        <title>Whole-Genome Sequence of Entomortierella parvispora E1425, a Mucoromycotan Fungus Associated with Burkholderiaceae-Related Endosymbiotic Bacteria.</title>
        <authorList>
            <person name="Herlambang A."/>
            <person name="Guo Y."/>
            <person name="Takashima Y."/>
            <person name="Narisawa K."/>
            <person name="Ohta H."/>
            <person name="Nishizawa T."/>
        </authorList>
    </citation>
    <scope>NUCLEOTIDE SEQUENCE</scope>
    <source>
        <strain evidence="6">E1425</strain>
    </source>
</reference>
<dbReference type="PANTHER" id="PTHR13768:SF8">
    <property type="entry name" value="ALPHA-SOLUBLE NSF ATTACHMENT PROTEIN"/>
    <property type="match status" value="1"/>
</dbReference>
<feature type="compositionally biased region" description="Low complexity" evidence="4">
    <location>
        <begin position="45"/>
        <end position="55"/>
    </location>
</feature>
<feature type="signal peptide" evidence="5">
    <location>
        <begin position="1"/>
        <end position="17"/>
    </location>
</feature>
<feature type="region of interest" description="Disordered" evidence="4">
    <location>
        <begin position="36"/>
        <end position="55"/>
    </location>
</feature>
<name>A0A9P3GYW5_9FUNG</name>
<dbReference type="GO" id="GO:0019905">
    <property type="term" value="F:syntaxin binding"/>
    <property type="evidence" value="ECO:0007669"/>
    <property type="project" value="TreeGrafter"/>
</dbReference>
<evidence type="ECO:0000313" key="6">
    <source>
        <dbReference type="EMBL" id="GJJ67670.1"/>
    </source>
</evidence>
<dbReference type="GO" id="GO:0005483">
    <property type="term" value="F:soluble NSF attachment protein activity"/>
    <property type="evidence" value="ECO:0007669"/>
    <property type="project" value="TreeGrafter"/>
</dbReference>
<feature type="chain" id="PRO_5040410976" description="TPR-like protein" evidence="5">
    <location>
        <begin position="18"/>
        <end position="398"/>
    </location>
</feature>
<sequence>MLGFVFLLLSCVIAVQTKPKEDTFVPFLTTQRKLRAGSSSSPTVGAAGASSPPTGAGVSRWFTRNILEPLTGPRVPEHTIKDYYFFHIATLTDGSGQYLGMFQQWWAISELQEITSQAGGGSGTGAQAGHGNGYEGQAESKKQEAVNAKVKKDYATAAKAYVDAAKLYEKGGSQFNMMEAAGAYEDAFKAYNMTPQSGSGIQCLENAARLFKSNDRGGSRAAKIYSQLGDLLKAQDPKRAMTMHREAAELYKSDGDGRALYATIKQTELLCMLGEYAQAFRLYDQTIIPETQNQDILRYTTRDHILNAMLAHLGETGGDWIVFEKDLERYEDICSDFRSGARGHDLLRALAKAERDHDASAFQGACQEFDRLQTGGMPDWQVGLLLKEKKKLEDGDLL</sequence>
<evidence type="ECO:0000256" key="5">
    <source>
        <dbReference type="SAM" id="SignalP"/>
    </source>
</evidence>
<dbReference type="GO" id="GO:0035494">
    <property type="term" value="P:SNARE complex disassembly"/>
    <property type="evidence" value="ECO:0007669"/>
    <property type="project" value="TreeGrafter"/>
</dbReference>
<keyword evidence="2" id="KW-0813">Transport</keyword>
<dbReference type="SUPFAM" id="SSF48452">
    <property type="entry name" value="TPR-like"/>
    <property type="match status" value="1"/>
</dbReference>
<dbReference type="InterPro" id="IPR000744">
    <property type="entry name" value="NSF_attach"/>
</dbReference>
<dbReference type="Gene3D" id="1.25.40.10">
    <property type="entry name" value="Tetratricopeptide repeat domain"/>
    <property type="match status" value="1"/>
</dbReference>
<dbReference type="AlphaFoldDB" id="A0A9P3GYW5"/>
<protein>
    <recommendedName>
        <fullName evidence="8">TPR-like protein</fullName>
    </recommendedName>
</protein>
<dbReference type="GO" id="GO:0005774">
    <property type="term" value="C:vacuolar membrane"/>
    <property type="evidence" value="ECO:0007669"/>
    <property type="project" value="TreeGrafter"/>
</dbReference>
<reference evidence="6" key="1">
    <citation type="submission" date="2021-11" db="EMBL/GenBank/DDBJ databases">
        <authorList>
            <person name="Herlambang A."/>
            <person name="Guo Y."/>
            <person name="Takashima Y."/>
            <person name="Nishizawa T."/>
        </authorList>
    </citation>
    <scope>NUCLEOTIDE SEQUENCE</scope>
    <source>
        <strain evidence="6">E1425</strain>
    </source>
</reference>
<dbReference type="Proteomes" id="UP000827284">
    <property type="component" value="Unassembled WGS sequence"/>
</dbReference>
<dbReference type="GO" id="GO:0006886">
    <property type="term" value="P:intracellular protein transport"/>
    <property type="evidence" value="ECO:0007669"/>
    <property type="project" value="InterPro"/>
</dbReference>
<keyword evidence="5" id="KW-0732">Signal</keyword>
<evidence type="ECO:0000256" key="1">
    <source>
        <dbReference type="ARBA" id="ARBA00010050"/>
    </source>
</evidence>
<dbReference type="Pfam" id="PF14938">
    <property type="entry name" value="SNAP"/>
    <property type="match status" value="1"/>
</dbReference>
<keyword evidence="7" id="KW-1185">Reference proteome</keyword>
<gene>
    <name evidence="6" type="ORF">EMPS_00016</name>
</gene>
<feature type="compositionally biased region" description="Gly residues" evidence="4">
    <location>
        <begin position="118"/>
        <end position="134"/>
    </location>
</feature>
<dbReference type="InterPro" id="IPR011990">
    <property type="entry name" value="TPR-like_helical_dom_sf"/>
</dbReference>
<dbReference type="GO" id="GO:0031201">
    <property type="term" value="C:SNARE complex"/>
    <property type="evidence" value="ECO:0007669"/>
    <property type="project" value="TreeGrafter"/>
</dbReference>
<evidence type="ECO:0000256" key="2">
    <source>
        <dbReference type="ARBA" id="ARBA00022448"/>
    </source>
</evidence>
<dbReference type="OrthoDB" id="9984275at2759"/>
<feature type="region of interest" description="Disordered" evidence="4">
    <location>
        <begin position="118"/>
        <end position="140"/>
    </location>
</feature>
<dbReference type="PANTHER" id="PTHR13768">
    <property type="entry name" value="SOLUBLE NSF ATTACHMENT PROTEIN SNAP"/>
    <property type="match status" value="1"/>
</dbReference>
<proteinExistence type="inferred from homology"/>
<accession>A0A9P3GYW5</accession>
<comment type="similarity">
    <text evidence="1">Belongs to the SNAP family.</text>
</comment>